<evidence type="ECO:0000313" key="1">
    <source>
        <dbReference type="EMBL" id="SDH08940.1"/>
    </source>
</evidence>
<gene>
    <name evidence="1" type="ORF">SAMN05421505_11183</name>
</gene>
<keyword evidence="2" id="KW-1185">Reference proteome</keyword>
<sequence length="46" mass="5078">MHIGDEGEDDGGKFRARICSGCQTIVKIYKHEMATNCPTCVQALSY</sequence>
<dbReference type="STRING" id="504805.SAMN05421505_11183"/>
<organism evidence="1 2">
    <name type="scientific">Sinosporangium album</name>
    <dbReference type="NCBI Taxonomy" id="504805"/>
    <lineage>
        <taxon>Bacteria</taxon>
        <taxon>Bacillati</taxon>
        <taxon>Actinomycetota</taxon>
        <taxon>Actinomycetes</taxon>
        <taxon>Streptosporangiales</taxon>
        <taxon>Streptosporangiaceae</taxon>
        <taxon>Sinosporangium</taxon>
    </lineage>
</organism>
<proteinExistence type="predicted"/>
<protein>
    <submittedName>
        <fullName evidence="1">Uncharacterized protein</fullName>
    </submittedName>
</protein>
<reference evidence="1 2" key="1">
    <citation type="submission" date="2016-10" db="EMBL/GenBank/DDBJ databases">
        <authorList>
            <person name="de Groot N.N."/>
        </authorList>
    </citation>
    <scope>NUCLEOTIDE SEQUENCE [LARGE SCALE GENOMIC DNA]</scope>
    <source>
        <strain evidence="1 2">CPCC 201354</strain>
    </source>
</reference>
<name>A0A1G7ZLG2_9ACTN</name>
<dbReference type="AlphaFoldDB" id="A0A1G7ZLG2"/>
<accession>A0A1G7ZLG2</accession>
<dbReference type="EMBL" id="FNCN01000011">
    <property type="protein sequence ID" value="SDH08940.1"/>
    <property type="molecule type" value="Genomic_DNA"/>
</dbReference>
<dbReference type="Proteomes" id="UP000198923">
    <property type="component" value="Unassembled WGS sequence"/>
</dbReference>
<dbReference type="RefSeq" id="WP_176955424.1">
    <property type="nucleotide sequence ID" value="NZ_FNCN01000011.1"/>
</dbReference>
<evidence type="ECO:0000313" key="2">
    <source>
        <dbReference type="Proteomes" id="UP000198923"/>
    </source>
</evidence>